<name>A0A8X7MSP1_9BASI</name>
<evidence type="ECO:0000256" key="1">
    <source>
        <dbReference type="ARBA" id="ARBA00005736"/>
    </source>
</evidence>
<keyword evidence="2" id="KW-0819">tRNA processing</keyword>
<feature type="compositionally biased region" description="Polar residues" evidence="3">
    <location>
        <begin position="457"/>
        <end position="467"/>
    </location>
</feature>
<organism evidence="5 6">
    <name type="scientific">Tilletia controversa</name>
    <name type="common">dwarf bunt fungus</name>
    <dbReference type="NCBI Taxonomy" id="13291"/>
    <lineage>
        <taxon>Eukaryota</taxon>
        <taxon>Fungi</taxon>
        <taxon>Dikarya</taxon>
        <taxon>Basidiomycota</taxon>
        <taxon>Ustilaginomycotina</taxon>
        <taxon>Exobasidiomycetes</taxon>
        <taxon>Tilletiales</taxon>
        <taxon>Tilletiaceae</taxon>
        <taxon>Tilletia</taxon>
    </lineage>
</organism>
<protein>
    <recommendedName>
        <fullName evidence="4">tRNA-splicing endonuclease subunit Sen54 N-terminal domain-containing protein</fullName>
    </recommendedName>
</protein>
<feature type="compositionally biased region" description="Low complexity" evidence="3">
    <location>
        <begin position="42"/>
        <end position="56"/>
    </location>
</feature>
<evidence type="ECO:0000313" key="5">
    <source>
        <dbReference type="EMBL" id="KAE8247404.1"/>
    </source>
</evidence>
<feature type="region of interest" description="Disordered" evidence="3">
    <location>
        <begin position="13"/>
        <end position="141"/>
    </location>
</feature>
<reference evidence="5" key="2">
    <citation type="journal article" date="2019" name="IMA Fungus">
        <title>Genome sequencing and comparison of five Tilletia species to identify candidate genes for the detection of regulated species infecting wheat.</title>
        <authorList>
            <person name="Nguyen H.D.T."/>
            <person name="Sultana T."/>
            <person name="Kesanakurti P."/>
            <person name="Hambleton S."/>
        </authorList>
    </citation>
    <scope>NUCLEOTIDE SEQUENCE</scope>
    <source>
        <strain evidence="5">DAOMC 236426</strain>
    </source>
</reference>
<dbReference type="AlphaFoldDB" id="A0A8X7MSP1"/>
<dbReference type="GO" id="GO:0000214">
    <property type="term" value="C:tRNA-intron endonuclease complex"/>
    <property type="evidence" value="ECO:0007669"/>
    <property type="project" value="TreeGrafter"/>
</dbReference>
<accession>A0A8X7MSP1</accession>
<dbReference type="Pfam" id="PF12928">
    <property type="entry name" value="tRNA_int_end_N2"/>
    <property type="match status" value="1"/>
</dbReference>
<evidence type="ECO:0000259" key="4">
    <source>
        <dbReference type="Pfam" id="PF12928"/>
    </source>
</evidence>
<feature type="region of interest" description="Disordered" evidence="3">
    <location>
        <begin position="320"/>
        <end position="339"/>
    </location>
</feature>
<evidence type="ECO:0000313" key="6">
    <source>
        <dbReference type="Proteomes" id="UP000077684"/>
    </source>
</evidence>
<comment type="similarity">
    <text evidence="1">Belongs to the SEN54 family.</text>
</comment>
<dbReference type="Proteomes" id="UP000077684">
    <property type="component" value="Unassembled WGS sequence"/>
</dbReference>
<dbReference type="InterPro" id="IPR024336">
    <property type="entry name" value="tRNA_splic_suSen54_N"/>
</dbReference>
<dbReference type="EMBL" id="LWDE02000472">
    <property type="protein sequence ID" value="KAE8247404.1"/>
    <property type="molecule type" value="Genomic_DNA"/>
</dbReference>
<keyword evidence="6" id="KW-1185">Reference proteome</keyword>
<gene>
    <name evidence="5" type="ORF">A4X06_0g4488</name>
</gene>
<comment type="caution">
    <text evidence="5">The sequence shown here is derived from an EMBL/GenBank/DDBJ whole genome shotgun (WGS) entry which is preliminary data.</text>
</comment>
<evidence type="ECO:0000256" key="2">
    <source>
        <dbReference type="ARBA" id="ARBA00022694"/>
    </source>
</evidence>
<feature type="compositionally biased region" description="Basic and acidic residues" evidence="3">
    <location>
        <begin position="320"/>
        <end position="329"/>
    </location>
</feature>
<feature type="domain" description="tRNA-splicing endonuclease subunit Sen54 N-terminal" evidence="4">
    <location>
        <begin position="152"/>
        <end position="237"/>
    </location>
</feature>
<proteinExistence type="inferred from homology"/>
<dbReference type="PANTHER" id="PTHR21027">
    <property type="entry name" value="TRNA-SPLICING ENDONUCLEASE SUBUNIT SEN54"/>
    <property type="match status" value="1"/>
</dbReference>
<feature type="compositionally biased region" description="Low complexity" evidence="3">
    <location>
        <begin position="92"/>
        <end position="105"/>
    </location>
</feature>
<dbReference type="GO" id="GO:0000379">
    <property type="term" value="P:tRNA-type intron splice site recognition and cleavage"/>
    <property type="evidence" value="ECO:0007669"/>
    <property type="project" value="TreeGrafter"/>
</dbReference>
<dbReference type="InterPro" id="IPR024337">
    <property type="entry name" value="tRNA_splic_suSen54"/>
</dbReference>
<feature type="region of interest" description="Disordered" evidence="3">
    <location>
        <begin position="453"/>
        <end position="485"/>
    </location>
</feature>
<dbReference type="PANTHER" id="PTHR21027:SF1">
    <property type="entry name" value="TRNA-SPLICING ENDONUCLEASE SUBUNIT SEN54"/>
    <property type="match status" value="1"/>
</dbReference>
<sequence length="696" mass="75098">MTTIPYDLDLDLDLRSLSQQDPDAPTASGSAEAGPSSTAKRSAAVATGTSASAGSGAAAGAGGAGSDSEDDDAAPDYRLLGKLLPKTHHHAAAAASEDAPSPSDSLSQARGTPEGKKASNALPKRGEKDFEPTGFRGQRNALDDSRAAMFAAIGSERRSSKSPSIATWDPILQRAILHSSKGILLQAMGLTNRLPQHDDPPAKIDANGTRWPRIVSRIELSPEETLFLLERGVLDCRLRLPLHGDDEGAEDQRRQRAGQYRLDEGNDELLDVKRAFGLILGADGCSKEVYGVYSYLRRLGYIVHRATDVDLVRSRAAEKSKADREHAAGPDDEDGDEGERVKAEGIVADRDRPLRLVTLWDIMLYLPRRLLQLGGDAIRWIGGWAHAAAAWLAGVVRRVVSRVGSTAIFRRSTRVGSARSGGRGPGLLGIGGRTFSDFDSVFSELQIVPTGHDLPFPSSTQDQPNQKPTTTPSSSSRQPTPPPFKPFFYAWRPAGHFRKSYPPPPEFRIAICNARLQQHIPSLSQFVRMFEEVPMPGMEALDKGDAERAREMVRVNNASYGRAQSTKVRAPRKARMGGEEVGVGVSKWAEMEGAGGVVGSLLRALRMMQYLLELVGSRLFSHCVPGAGRFGTRRAQSSRVRGPGGAGGAGRGMNPFFALKSGRRNVIVAVVDQGTTSLIRFGEAEFARWRMAGADR</sequence>
<evidence type="ECO:0000256" key="3">
    <source>
        <dbReference type="SAM" id="MobiDB-lite"/>
    </source>
</evidence>
<reference evidence="5" key="1">
    <citation type="submission" date="2016-04" db="EMBL/GenBank/DDBJ databases">
        <authorList>
            <person name="Nguyen H.D."/>
            <person name="Samba Siva P."/>
            <person name="Cullis J."/>
            <person name="Levesque C.A."/>
            <person name="Hambleton S."/>
        </authorList>
    </citation>
    <scope>NUCLEOTIDE SEQUENCE</scope>
    <source>
        <strain evidence="5">DAOMC 236426</strain>
    </source>
</reference>
<feature type="compositionally biased region" description="Low complexity" evidence="3">
    <location>
        <begin position="468"/>
        <end position="478"/>
    </location>
</feature>